<sequence length="207" mass="22292">MAENFDSRAASWDDDPARLSRARQVAETIKANLPLTGRPITVELGAGTGLLSRCLADVLGPTTLLDSSPAMVEAASKALAAAGLKDWNAAVADLSEGIPGGPYELVLAQLFLHHVDDVPALLRALRRFVTPEGVVVIADLDHDADGLYHSTSVDFHGHHGFRRDELRGWLEEAGYRDISFHDAGVANKKVVGGQRLDFPLFLAIARH</sequence>
<dbReference type="GO" id="GO:0032259">
    <property type="term" value="P:methylation"/>
    <property type="evidence" value="ECO:0007669"/>
    <property type="project" value="UniProtKB-KW"/>
</dbReference>
<evidence type="ECO:0000256" key="1">
    <source>
        <dbReference type="ARBA" id="ARBA00022679"/>
    </source>
</evidence>
<keyword evidence="2" id="KW-0489">Methyltransferase</keyword>
<dbReference type="SUPFAM" id="SSF53335">
    <property type="entry name" value="S-adenosyl-L-methionine-dependent methyltransferases"/>
    <property type="match status" value="1"/>
</dbReference>
<keyword evidence="1 2" id="KW-0808">Transferase</keyword>
<accession>A0A3S4U747</accession>
<protein>
    <submittedName>
        <fullName evidence="2">Trans-aconitate methyltransferase</fullName>
    </submittedName>
</protein>
<dbReference type="Proteomes" id="UP000273044">
    <property type="component" value="Chromosome"/>
</dbReference>
<name>A0A3S4U747_9ACTN</name>
<dbReference type="PANTHER" id="PTHR43861:SF3">
    <property type="entry name" value="PUTATIVE (AFU_ORTHOLOGUE AFUA_2G14390)-RELATED"/>
    <property type="match status" value="1"/>
</dbReference>
<keyword evidence="3" id="KW-1185">Reference proteome</keyword>
<dbReference type="InterPro" id="IPR029063">
    <property type="entry name" value="SAM-dependent_MTases_sf"/>
</dbReference>
<dbReference type="CDD" id="cd02440">
    <property type="entry name" value="AdoMet_MTases"/>
    <property type="match status" value="1"/>
</dbReference>
<dbReference type="PANTHER" id="PTHR43861">
    <property type="entry name" value="TRANS-ACONITATE 2-METHYLTRANSFERASE-RELATED"/>
    <property type="match status" value="1"/>
</dbReference>
<organism evidence="2 3">
    <name type="scientific">Arachnia propionica</name>
    <dbReference type="NCBI Taxonomy" id="1750"/>
    <lineage>
        <taxon>Bacteria</taxon>
        <taxon>Bacillati</taxon>
        <taxon>Actinomycetota</taxon>
        <taxon>Actinomycetes</taxon>
        <taxon>Propionibacteriales</taxon>
        <taxon>Propionibacteriaceae</taxon>
        <taxon>Arachnia</taxon>
    </lineage>
</organism>
<gene>
    <name evidence="2" type="ORF">NCTC12967_02300</name>
</gene>
<proteinExistence type="predicted"/>
<dbReference type="AlphaFoldDB" id="A0A3S4U747"/>
<dbReference type="Gene3D" id="3.40.50.150">
    <property type="entry name" value="Vaccinia Virus protein VP39"/>
    <property type="match status" value="1"/>
</dbReference>
<evidence type="ECO:0000313" key="3">
    <source>
        <dbReference type="Proteomes" id="UP000273044"/>
    </source>
</evidence>
<dbReference type="GeneID" id="64407741"/>
<dbReference type="Pfam" id="PF13489">
    <property type="entry name" value="Methyltransf_23"/>
    <property type="match status" value="1"/>
</dbReference>
<dbReference type="RefSeq" id="WP_061787932.1">
    <property type="nucleotide sequence ID" value="NZ_LR134406.1"/>
</dbReference>
<evidence type="ECO:0000313" key="2">
    <source>
        <dbReference type="EMBL" id="VEH70990.1"/>
    </source>
</evidence>
<dbReference type="EMBL" id="LR134406">
    <property type="protein sequence ID" value="VEH70990.1"/>
    <property type="molecule type" value="Genomic_DNA"/>
</dbReference>
<dbReference type="GO" id="GO:0008168">
    <property type="term" value="F:methyltransferase activity"/>
    <property type="evidence" value="ECO:0007669"/>
    <property type="project" value="UniProtKB-KW"/>
</dbReference>
<reference evidence="2 3" key="1">
    <citation type="submission" date="2018-12" db="EMBL/GenBank/DDBJ databases">
        <authorList>
            <consortium name="Pathogen Informatics"/>
        </authorList>
    </citation>
    <scope>NUCLEOTIDE SEQUENCE [LARGE SCALE GENOMIC DNA]</scope>
    <source>
        <strain evidence="2 3">NCTC12967</strain>
    </source>
</reference>